<accession>A0A2S8B1C2</accession>
<feature type="domain" description="TonB-dependent receptor-like beta-barrel" evidence="8">
    <location>
        <begin position="440"/>
        <end position="1017"/>
    </location>
</feature>
<proteinExistence type="inferred from homology"/>
<evidence type="ECO:0000259" key="9">
    <source>
        <dbReference type="Pfam" id="PF07715"/>
    </source>
</evidence>
<keyword evidence="5" id="KW-0798">TonB box</keyword>
<dbReference type="PANTHER" id="PTHR47234:SF2">
    <property type="entry name" value="TONB-DEPENDENT RECEPTOR"/>
    <property type="match status" value="1"/>
</dbReference>
<dbReference type="Proteomes" id="UP000238954">
    <property type="component" value="Chromosome"/>
</dbReference>
<dbReference type="EMBL" id="PHFW01000003">
    <property type="protein sequence ID" value="PQM26215.1"/>
    <property type="molecule type" value="Genomic_DNA"/>
</dbReference>
<keyword evidence="2 7" id="KW-0732">Signal</keyword>
<dbReference type="InterPro" id="IPR010916">
    <property type="entry name" value="TonB_box_CS"/>
</dbReference>
<dbReference type="InterPro" id="IPR012910">
    <property type="entry name" value="Plug_dom"/>
</dbReference>
<keyword evidence="4" id="KW-0998">Cell outer membrane</keyword>
<evidence type="ECO:0000256" key="5">
    <source>
        <dbReference type="RuleBase" id="RU003357"/>
    </source>
</evidence>
<feature type="domain" description="TonB-dependent receptor plug" evidence="9">
    <location>
        <begin position="60"/>
        <end position="183"/>
    </location>
</feature>
<dbReference type="SUPFAM" id="SSF56935">
    <property type="entry name" value="Porins"/>
    <property type="match status" value="1"/>
</dbReference>
<dbReference type="InterPro" id="IPR000531">
    <property type="entry name" value="Beta-barrel_TonB"/>
</dbReference>
<dbReference type="Gene3D" id="2.170.130.10">
    <property type="entry name" value="TonB-dependent receptor, plug domain"/>
    <property type="match status" value="1"/>
</dbReference>
<dbReference type="Gene3D" id="2.40.170.20">
    <property type="entry name" value="TonB-dependent receptor, beta-barrel domain"/>
    <property type="match status" value="1"/>
</dbReference>
<evidence type="ECO:0000256" key="7">
    <source>
        <dbReference type="SAM" id="SignalP"/>
    </source>
</evidence>
<comment type="caution">
    <text evidence="10">The sequence shown here is derived from an EMBL/GenBank/DDBJ whole genome shotgun (WGS) entry which is preliminary data.</text>
</comment>
<keyword evidence="10" id="KW-0675">Receptor</keyword>
<feature type="signal peptide" evidence="7">
    <location>
        <begin position="1"/>
        <end position="27"/>
    </location>
</feature>
<organism evidence="10 11">
    <name type="scientific">Sphingopyxis lindanitolerans</name>
    <dbReference type="NCBI Taxonomy" id="2054227"/>
    <lineage>
        <taxon>Bacteria</taxon>
        <taxon>Pseudomonadati</taxon>
        <taxon>Pseudomonadota</taxon>
        <taxon>Alphaproteobacteria</taxon>
        <taxon>Sphingomonadales</taxon>
        <taxon>Sphingomonadaceae</taxon>
        <taxon>Sphingopyxis</taxon>
    </lineage>
</organism>
<dbReference type="PROSITE" id="PS00430">
    <property type="entry name" value="TONB_DEPENDENT_REC_1"/>
    <property type="match status" value="1"/>
</dbReference>
<evidence type="ECO:0000313" key="10">
    <source>
        <dbReference type="EMBL" id="PQM26215.1"/>
    </source>
</evidence>
<evidence type="ECO:0000256" key="3">
    <source>
        <dbReference type="ARBA" id="ARBA00023136"/>
    </source>
</evidence>
<evidence type="ECO:0000256" key="2">
    <source>
        <dbReference type="ARBA" id="ARBA00022729"/>
    </source>
</evidence>
<feature type="region of interest" description="Disordered" evidence="6">
    <location>
        <begin position="633"/>
        <end position="654"/>
    </location>
</feature>
<dbReference type="InterPro" id="IPR037066">
    <property type="entry name" value="Plug_dom_sf"/>
</dbReference>
<dbReference type="GO" id="GO:0009279">
    <property type="term" value="C:cell outer membrane"/>
    <property type="evidence" value="ECO:0007669"/>
    <property type="project" value="UniProtKB-SubCell"/>
</dbReference>
<keyword evidence="3 5" id="KW-0472">Membrane</keyword>
<evidence type="ECO:0000313" key="11">
    <source>
        <dbReference type="Proteomes" id="UP000238954"/>
    </source>
</evidence>
<dbReference type="Pfam" id="PF00593">
    <property type="entry name" value="TonB_dep_Rec_b-barrel"/>
    <property type="match status" value="1"/>
</dbReference>
<evidence type="ECO:0000256" key="6">
    <source>
        <dbReference type="SAM" id="MobiDB-lite"/>
    </source>
</evidence>
<dbReference type="AlphaFoldDB" id="A0A2S8B1C2"/>
<dbReference type="InterPro" id="IPR036942">
    <property type="entry name" value="Beta-barrel_TonB_sf"/>
</dbReference>
<evidence type="ECO:0000259" key="8">
    <source>
        <dbReference type="Pfam" id="PF00593"/>
    </source>
</evidence>
<gene>
    <name evidence="10" type="ORF">CVO77_14175</name>
</gene>
<reference evidence="11" key="1">
    <citation type="submission" date="2017-11" db="EMBL/GenBank/DDBJ databases">
        <title>The complete genome sequence of Sphingopyxis pomeranensis sp. nov. strain WS5A3p.</title>
        <authorList>
            <person name="Kaminski M.A."/>
        </authorList>
    </citation>
    <scope>NUCLEOTIDE SEQUENCE [LARGE SCALE GENOMIC DNA]</scope>
    <source>
        <strain evidence="11">WS5A3p</strain>
    </source>
</reference>
<evidence type="ECO:0000256" key="4">
    <source>
        <dbReference type="ARBA" id="ARBA00023237"/>
    </source>
</evidence>
<protein>
    <submittedName>
        <fullName evidence="10">TonB-dependent receptor</fullName>
    </submittedName>
</protein>
<feature type="chain" id="PRO_5015444489" evidence="7">
    <location>
        <begin position="28"/>
        <end position="1052"/>
    </location>
</feature>
<comment type="subcellular location">
    <subcellularLocation>
        <location evidence="1 5">Cell outer membrane</location>
    </subcellularLocation>
</comment>
<dbReference type="PANTHER" id="PTHR47234">
    <property type="match status" value="1"/>
</dbReference>
<name>A0A2S8B1C2_9SPHN</name>
<sequence>MMKLFARAALGACVSFIALSASGAALAQEQDSVAPQESVDSKNSDETIIVTGSRIARPNYDTVEPVIVVGSQSIEDRGFTTLGQALSEQPAFGVPGASPVGAQSSFGPGQNFVDFFSLGSQRTLTLVNGRRFVGSNTSSIFGPTGSGGSQVDLNIIPTKLIDRVETIAVGGAPIYGSDAIAGTVNVIMKRDYEGFEIDGQYGLSSRGDAEEYRVRGLAGFNFGDGRGNFVISGEYNKAGGLLYTDRKLTSSGDFFADTNDPADRYTRRIFRDRRIPSIAETGIPLVGSLLGFPITDTQAVNYFGYPEQVDGTVQIGGLDQKFDANGNLIPIMYGTPTGLPGDLNIDFSGGNGFSLIPLSNLLSKIERINALSMAEYQLTDNIRVFAEGWYSRSKGTNLRDQPEYNSGIFDADGAPAGNFIMSIDNPYLSDETRAAIIDSINNNPFSDQNFFGGSQDYFYLGRANTDLVSGQSVGKSEVIRGVLGLDGDFDFNGRSINWEVVGVYGRAKTKARNTALATQNLFNALDAVDEGVYNGGPANGNIICRPGHPESSAPTISSTCAPLNPFGLNQASQAARDYVTGIATPVALNQQWTVTASLAGPVASLPGGDLAFAVGYEHRYESQKFDPGAFFLGGPDNTPDVDENGDGDPTNDPSPYGQTVPIIGSYGNFNTDEVFGEMRADLVGPDQNIPLIHALEFKGAARYVDHNFSGADLTWTLGGRWKPVEDLTIRGNFTRAIRSPSITEAINPAQSYFGFATDPCDKNQVKNGPDPATRRANCIAAGIDPDTFGSLSAQRSFPGAVAGDSTLTAEKSNSWTIGALFQPTFLRRFNASVDYIDIKVKDVITDFTAGQVLSACYDSTDYPNNRFCDQIQRDDDGQLSFIQTGYANQAELRYKGILANVDYTFDTPFLGADSRMNLSVNYQYLDTLSNRAGAGAATNTAGEIGLSQHKALASLNYVNKDFGALISASYFGKAKYDVNEDPDFRTPNSVGDVVFINASMTFKVQDNFQLRFVVDNLFDARPPYPSPIGGGTITYFRGVLGRYFRVGATASF</sequence>
<comment type="similarity">
    <text evidence="5">Belongs to the TonB-dependent receptor family.</text>
</comment>
<dbReference type="Pfam" id="PF07715">
    <property type="entry name" value="Plug"/>
    <property type="match status" value="1"/>
</dbReference>
<evidence type="ECO:0000256" key="1">
    <source>
        <dbReference type="ARBA" id="ARBA00004442"/>
    </source>
</evidence>
<keyword evidence="11" id="KW-1185">Reference proteome</keyword>